<keyword evidence="2" id="KW-0223">Dioxygenase</keyword>
<comment type="caution">
    <text evidence="8">The sequence shown here is derived from an EMBL/GenBank/DDBJ whole genome shotgun (WGS) entry which is preliminary data.</text>
</comment>
<dbReference type="NCBIfam" id="NF011930">
    <property type="entry name" value="PRK15401.1"/>
    <property type="match status" value="1"/>
</dbReference>
<feature type="binding site" evidence="5">
    <location>
        <begin position="80"/>
        <end position="82"/>
    </location>
    <ligand>
        <name>substrate</name>
    </ligand>
</feature>
<accession>A0A5C6XAH5</accession>
<organism evidence="8 9">
    <name type="scientific">Lujinxingia vulgaris</name>
    <dbReference type="NCBI Taxonomy" id="2600176"/>
    <lineage>
        <taxon>Bacteria</taxon>
        <taxon>Deltaproteobacteria</taxon>
        <taxon>Bradymonadales</taxon>
        <taxon>Lujinxingiaceae</taxon>
        <taxon>Lujinxingia</taxon>
    </lineage>
</organism>
<feature type="binding site" evidence="6">
    <location>
        <position position="191"/>
    </location>
    <ligand>
        <name>Fe cation</name>
        <dbReference type="ChEBI" id="CHEBI:24875"/>
        <note>catalytic</note>
    </ligand>
</feature>
<evidence type="ECO:0000256" key="3">
    <source>
        <dbReference type="ARBA" id="ARBA00023002"/>
    </source>
</evidence>
<dbReference type="InterPro" id="IPR037151">
    <property type="entry name" value="AlkB-like_sf"/>
</dbReference>
<evidence type="ECO:0000256" key="2">
    <source>
        <dbReference type="ARBA" id="ARBA00022964"/>
    </source>
</evidence>
<proteinExistence type="predicted"/>
<dbReference type="GO" id="GO:0035516">
    <property type="term" value="F:broad specificity oxidative DNA demethylase activity"/>
    <property type="evidence" value="ECO:0007669"/>
    <property type="project" value="UniProtKB-EC"/>
</dbReference>
<dbReference type="InterPro" id="IPR005123">
    <property type="entry name" value="Oxoglu/Fe-dep_dioxygenase_dom"/>
</dbReference>
<feature type="binding site" evidence="5">
    <location>
        <begin position="124"/>
        <end position="126"/>
    </location>
    <ligand>
        <name>2-oxoglutarate</name>
        <dbReference type="ChEBI" id="CHEBI:16810"/>
    </ligand>
</feature>
<evidence type="ECO:0000259" key="7">
    <source>
        <dbReference type="PROSITE" id="PS51471"/>
    </source>
</evidence>
<gene>
    <name evidence="8" type="primary">alkB</name>
    <name evidence="8" type="ORF">FRC98_07135</name>
</gene>
<comment type="cofactor">
    <cofactor evidence="6">
        <name>Fe(2+)</name>
        <dbReference type="ChEBI" id="CHEBI:29033"/>
    </cofactor>
    <text evidence="6">Binds 1 Fe(2+) ion per subunit.</text>
</comment>
<dbReference type="AlphaFoldDB" id="A0A5C6XAH5"/>
<keyword evidence="3 8" id="KW-0560">Oxidoreductase</keyword>
<feature type="binding site" evidence="5">
    <location>
        <position position="165"/>
    </location>
    <ligand>
        <name>substrate</name>
    </ligand>
</feature>
<dbReference type="PROSITE" id="PS51471">
    <property type="entry name" value="FE2OG_OXY"/>
    <property type="match status" value="1"/>
</dbReference>
<dbReference type="Gene3D" id="2.60.120.590">
    <property type="entry name" value="Alpha-ketoglutarate-dependent dioxygenase AlkB-like"/>
    <property type="match status" value="1"/>
</dbReference>
<name>A0A5C6XAH5_9DELT</name>
<feature type="domain" description="Fe2OG dioxygenase" evidence="7">
    <location>
        <begin position="117"/>
        <end position="217"/>
    </location>
</feature>
<evidence type="ECO:0000256" key="5">
    <source>
        <dbReference type="PIRSR" id="PIRSR604574-1"/>
    </source>
</evidence>
<dbReference type="PANTHER" id="PTHR16557:SF2">
    <property type="entry name" value="NUCLEIC ACID DIOXYGENASE ALKBH1"/>
    <property type="match status" value="1"/>
</dbReference>
<sequence length="217" mass="23793">MTFSLFDDDALGGPTTEQLGPASFVLRAFARDRASALLEAIDRVETLSPFRNMRTPGGHTMSVAMTSCGSLGWISDARGYRYSALDPLSGKPWPAMPDLLLNLAQEAALAAGFADFTPDACLINRYLPGARMSLHQDRDERNLGAPIVSVSLGIPATFLFGGMQRSDPTERVHLRHGDVVVWGGEDRLRFHGILPLKHNDHRLVGPRRINLTFRRAG</sequence>
<evidence type="ECO:0000313" key="9">
    <source>
        <dbReference type="Proteomes" id="UP000321412"/>
    </source>
</evidence>
<evidence type="ECO:0000313" key="8">
    <source>
        <dbReference type="EMBL" id="TXD37460.1"/>
    </source>
</evidence>
<evidence type="ECO:0000256" key="4">
    <source>
        <dbReference type="ARBA" id="ARBA00023004"/>
    </source>
</evidence>
<feature type="binding site" evidence="5">
    <location>
        <position position="73"/>
    </location>
    <ligand>
        <name>substrate</name>
    </ligand>
</feature>
<feature type="binding site" evidence="5">
    <location>
        <begin position="208"/>
        <end position="214"/>
    </location>
    <ligand>
        <name>2-oxoglutarate</name>
        <dbReference type="ChEBI" id="CHEBI:16810"/>
    </ligand>
</feature>
<keyword evidence="9" id="KW-1185">Reference proteome</keyword>
<dbReference type="PANTHER" id="PTHR16557">
    <property type="entry name" value="ALKYLATED DNA REPAIR PROTEIN ALKB-RELATED"/>
    <property type="match status" value="1"/>
</dbReference>
<dbReference type="Pfam" id="PF13532">
    <property type="entry name" value="2OG-FeII_Oxy_2"/>
    <property type="match status" value="1"/>
</dbReference>
<dbReference type="GO" id="GO:0005737">
    <property type="term" value="C:cytoplasm"/>
    <property type="evidence" value="ECO:0007669"/>
    <property type="project" value="TreeGrafter"/>
</dbReference>
<dbReference type="InterPro" id="IPR027450">
    <property type="entry name" value="AlkB-like"/>
</dbReference>
<dbReference type="GO" id="GO:0008198">
    <property type="term" value="F:ferrous iron binding"/>
    <property type="evidence" value="ECO:0007669"/>
    <property type="project" value="TreeGrafter"/>
</dbReference>
<dbReference type="SUPFAM" id="SSF51197">
    <property type="entry name" value="Clavaminate synthase-like"/>
    <property type="match status" value="1"/>
</dbReference>
<dbReference type="EC" id="1.14.11.33" evidence="8"/>
<keyword evidence="1 6" id="KW-0479">Metal-binding</keyword>
<protein>
    <submittedName>
        <fullName evidence="8">DNA oxidative demethylase AlkB</fullName>
        <ecNumber evidence="8">1.14.11.33</ecNumber>
    </submittedName>
</protein>
<dbReference type="GO" id="GO:0008168">
    <property type="term" value="F:methyltransferase activity"/>
    <property type="evidence" value="ECO:0007669"/>
    <property type="project" value="UniProtKB-KW"/>
</dbReference>
<feature type="binding site" evidence="5">
    <location>
        <position position="139"/>
    </location>
    <ligand>
        <name>substrate</name>
    </ligand>
</feature>
<dbReference type="InterPro" id="IPR004574">
    <property type="entry name" value="Alkb"/>
</dbReference>
<dbReference type="GO" id="GO:0035513">
    <property type="term" value="P:oxidative RNA demethylation"/>
    <property type="evidence" value="ECO:0007669"/>
    <property type="project" value="TreeGrafter"/>
</dbReference>
<dbReference type="OrthoDB" id="9796932at2"/>
<keyword evidence="8" id="KW-0808">Transferase</keyword>
<feature type="binding site" evidence="6">
    <location>
        <position position="135"/>
    </location>
    <ligand>
        <name>Fe cation</name>
        <dbReference type="ChEBI" id="CHEBI:24875"/>
        <note>catalytic</note>
    </ligand>
</feature>
<keyword evidence="4 6" id="KW-0408">Iron</keyword>
<dbReference type="GO" id="GO:0035515">
    <property type="term" value="F:oxidative RNA demethylase activity"/>
    <property type="evidence" value="ECO:0007669"/>
    <property type="project" value="TreeGrafter"/>
</dbReference>
<keyword evidence="8" id="KW-0489">Methyltransferase</keyword>
<feature type="binding site" evidence="6">
    <location>
        <position position="137"/>
    </location>
    <ligand>
        <name>Fe cation</name>
        <dbReference type="ChEBI" id="CHEBI:24875"/>
        <note>catalytic</note>
    </ligand>
</feature>
<dbReference type="RefSeq" id="WP_146980617.1">
    <property type="nucleotide sequence ID" value="NZ_VOSM01000003.1"/>
</dbReference>
<reference evidence="8 9" key="1">
    <citation type="submission" date="2019-08" db="EMBL/GenBank/DDBJ databases">
        <title>Bradymonadales sp. TMQ4.</title>
        <authorList>
            <person name="Liang Q."/>
        </authorList>
    </citation>
    <scope>NUCLEOTIDE SEQUENCE [LARGE SCALE GENOMIC DNA]</scope>
    <source>
        <strain evidence="8 9">TMQ4</strain>
    </source>
</reference>
<dbReference type="GO" id="GO:0032259">
    <property type="term" value="P:methylation"/>
    <property type="evidence" value="ECO:0007669"/>
    <property type="project" value="UniProtKB-KW"/>
</dbReference>
<dbReference type="EMBL" id="VOSM01000003">
    <property type="protein sequence ID" value="TXD37460.1"/>
    <property type="molecule type" value="Genomic_DNA"/>
</dbReference>
<evidence type="ECO:0000256" key="6">
    <source>
        <dbReference type="PIRSR" id="PIRSR604574-2"/>
    </source>
</evidence>
<evidence type="ECO:0000256" key="1">
    <source>
        <dbReference type="ARBA" id="ARBA00022723"/>
    </source>
</evidence>
<dbReference type="Proteomes" id="UP000321412">
    <property type="component" value="Unassembled WGS sequence"/>
</dbReference>